<evidence type="ECO:0000256" key="1">
    <source>
        <dbReference type="ARBA" id="ARBA00023002"/>
    </source>
</evidence>
<gene>
    <name evidence="2" type="ORF">SAMN05192563_105923</name>
</gene>
<dbReference type="GO" id="GO:0016706">
    <property type="term" value="F:2-oxoglutarate-dependent dioxygenase activity"/>
    <property type="evidence" value="ECO:0007669"/>
    <property type="project" value="UniProtKB-ARBA"/>
</dbReference>
<evidence type="ECO:0000313" key="3">
    <source>
        <dbReference type="Proteomes" id="UP000198844"/>
    </source>
</evidence>
<keyword evidence="2" id="KW-0223">Dioxygenase</keyword>
<sequence>MRINPSSRALGAMVEDIDLSQPLSDATFALLKHAVGKHGVLWYPRQRVEATQPRNFAGLFGTLEINVANSHQEPGIPEVIVFRTSFATASQSGWWMPATVDTRTCRIAA</sequence>
<dbReference type="InterPro" id="IPR042098">
    <property type="entry name" value="TauD-like_sf"/>
</dbReference>
<dbReference type="AlphaFoldDB" id="A0A1I7ERL5"/>
<dbReference type="Proteomes" id="UP000198844">
    <property type="component" value="Unassembled WGS sequence"/>
</dbReference>
<dbReference type="EMBL" id="FPBH01000059">
    <property type="protein sequence ID" value="SFU26578.1"/>
    <property type="molecule type" value="Genomic_DNA"/>
</dbReference>
<protein>
    <submittedName>
        <fullName evidence="2">Taurine dioxygenase</fullName>
    </submittedName>
</protein>
<proteinExistence type="predicted"/>
<name>A0A1I7ERL5_9BURK</name>
<dbReference type="SUPFAM" id="SSF51197">
    <property type="entry name" value="Clavaminate synthase-like"/>
    <property type="match status" value="1"/>
</dbReference>
<organism evidence="2 3">
    <name type="scientific">Paraburkholderia aspalathi</name>
    <dbReference type="NCBI Taxonomy" id="1324617"/>
    <lineage>
        <taxon>Bacteria</taxon>
        <taxon>Pseudomonadati</taxon>
        <taxon>Pseudomonadota</taxon>
        <taxon>Betaproteobacteria</taxon>
        <taxon>Burkholderiales</taxon>
        <taxon>Burkholderiaceae</taxon>
        <taxon>Paraburkholderia</taxon>
    </lineage>
</organism>
<dbReference type="Gene3D" id="3.60.130.10">
    <property type="entry name" value="Clavaminate synthase-like"/>
    <property type="match status" value="1"/>
</dbReference>
<keyword evidence="1" id="KW-0560">Oxidoreductase</keyword>
<evidence type="ECO:0000313" key="2">
    <source>
        <dbReference type="EMBL" id="SFU26578.1"/>
    </source>
</evidence>
<reference evidence="2 3" key="1">
    <citation type="submission" date="2016-10" db="EMBL/GenBank/DDBJ databases">
        <authorList>
            <person name="de Groot N.N."/>
        </authorList>
    </citation>
    <scope>NUCLEOTIDE SEQUENCE [LARGE SCALE GENOMIC DNA]</scope>
    <source>
        <strain evidence="2 3">LMG 27731</strain>
    </source>
</reference>
<accession>A0A1I7ERL5</accession>
<dbReference type="RefSeq" id="WP_167378554.1">
    <property type="nucleotide sequence ID" value="NZ_FPBH01000059.1"/>
</dbReference>